<name>A0A4P8R4C2_METMZ</name>
<evidence type="ECO:0000313" key="2">
    <source>
        <dbReference type="Proteomes" id="UP000300067"/>
    </source>
</evidence>
<gene>
    <name evidence="1" type="ORF">DKM28_06375</name>
</gene>
<dbReference type="Proteomes" id="UP000300067">
    <property type="component" value="Chromosome"/>
</dbReference>
<sequence length="182" mass="21688">MSMTLQEKFDQLENLLLNHRETIGIHNGVPFIMLIYSPEEELQCQKYIKNLHEKLESKNNKVLKIPLNTLIFERLKDLGNLEEIFEYDKEVPAEVRKELFKQCQSFFKEYILDQIKKEDPNIVLVTNVSGLYPYYRVSNLLTALEKNVYVPFVIFYPGEIKDDIMYFMGDLESNEYYRAQRI</sequence>
<protein>
    <recommendedName>
        <fullName evidence="3">DUF1788 domain-containing protein</fullName>
    </recommendedName>
</protein>
<dbReference type="Pfam" id="PF08747">
    <property type="entry name" value="BrxB"/>
    <property type="match status" value="1"/>
</dbReference>
<dbReference type="AlphaFoldDB" id="A0A4P8R4C2"/>
<evidence type="ECO:0000313" key="1">
    <source>
        <dbReference type="EMBL" id="QCR15735.1"/>
    </source>
</evidence>
<organism evidence="1 2">
    <name type="scientific">Methanosarcina mazei</name>
    <name type="common">Methanosarcina frisia</name>
    <dbReference type="NCBI Taxonomy" id="2209"/>
    <lineage>
        <taxon>Archaea</taxon>
        <taxon>Methanobacteriati</taxon>
        <taxon>Methanobacteriota</taxon>
        <taxon>Stenosarchaea group</taxon>
        <taxon>Methanomicrobia</taxon>
        <taxon>Methanosarcinales</taxon>
        <taxon>Methanosarcinaceae</taxon>
        <taxon>Methanosarcina</taxon>
    </lineage>
</organism>
<reference evidence="1 2" key="1">
    <citation type="submission" date="2018-05" db="EMBL/GenBank/DDBJ databases">
        <title>Methanosarcina gilichinskyana sp. nov., a novel methanogenic archaeon isolated from Holocene permafrost, North East Russia.</title>
        <authorList>
            <person name="Oshurkova V."/>
            <person name="Meer M."/>
            <person name="Bochkareva O."/>
            <person name="Shcherbakova V."/>
        </authorList>
    </citation>
    <scope>NUCLEOTIDE SEQUENCE [LARGE SCALE GENOMIC DNA]</scope>
    <source>
        <strain evidence="1 2">JL01</strain>
    </source>
</reference>
<accession>A0A4P8R4C2</accession>
<dbReference type="EMBL" id="CP029709">
    <property type="protein sequence ID" value="QCR15735.1"/>
    <property type="molecule type" value="Genomic_DNA"/>
</dbReference>
<proteinExistence type="predicted"/>
<evidence type="ECO:0008006" key="3">
    <source>
        <dbReference type="Google" id="ProtNLM"/>
    </source>
</evidence>
<dbReference type="InterPro" id="IPR014858">
    <property type="entry name" value="BrxB"/>
</dbReference>